<organism evidence="3 4">
    <name type="scientific">Aulographum hederae CBS 113979</name>
    <dbReference type="NCBI Taxonomy" id="1176131"/>
    <lineage>
        <taxon>Eukaryota</taxon>
        <taxon>Fungi</taxon>
        <taxon>Dikarya</taxon>
        <taxon>Ascomycota</taxon>
        <taxon>Pezizomycotina</taxon>
        <taxon>Dothideomycetes</taxon>
        <taxon>Pleosporomycetidae</taxon>
        <taxon>Aulographales</taxon>
        <taxon>Aulographaceae</taxon>
    </lineage>
</organism>
<sequence>MFVSRCLSSLSCLGLLGLLLLTRSGEQAGRPTWRAPPRPQALSSCCRWPDLYQKRSSCGRTRVVSIQVSLCPARARRCWQHDYCLHRRWGRRNCKRARNPSPESRTLVRSTGTLGARMFKGMALCKSTSFGDTERSSKPRGEDEFKVDAEPRRGDENHEIQLFPRGLSHTDSHRRNSMTKY</sequence>
<gene>
    <name evidence="3" type="ORF">K402DRAFT_394332</name>
</gene>
<evidence type="ECO:0000313" key="3">
    <source>
        <dbReference type="EMBL" id="KAF1985716.1"/>
    </source>
</evidence>
<evidence type="ECO:0008006" key="5">
    <source>
        <dbReference type="Google" id="ProtNLM"/>
    </source>
</evidence>
<dbReference type="EMBL" id="ML977160">
    <property type="protein sequence ID" value="KAF1985716.1"/>
    <property type="molecule type" value="Genomic_DNA"/>
</dbReference>
<feature type="compositionally biased region" description="Basic and acidic residues" evidence="1">
    <location>
        <begin position="132"/>
        <end position="159"/>
    </location>
</feature>
<accession>A0A6G1GXM8</accession>
<dbReference type="AlphaFoldDB" id="A0A6G1GXM8"/>
<feature type="signal peptide" evidence="2">
    <location>
        <begin position="1"/>
        <end position="28"/>
    </location>
</feature>
<keyword evidence="4" id="KW-1185">Reference proteome</keyword>
<feature type="chain" id="PRO_5026158897" description="Secreted protein" evidence="2">
    <location>
        <begin position="29"/>
        <end position="181"/>
    </location>
</feature>
<protein>
    <recommendedName>
        <fullName evidence="5">Secreted protein</fullName>
    </recommendedName>
</protein>
<feature type="region of interest" description="Disordered" evidence="1">
    <location>
        <begin position="129"/>
        <end position="181"/>
    </location>
</feature>
<dbReference type="Proteomes" id="UP000800041">
    <property type="component" value="Unassembled WGS sequence"/>
</dbReference>
<name>A0A6G1GXM8_9PEZI</name>
<reference evidence="3" key="1">
    <citation type="journal article" date="2020" name="Stud. Mycol.">
        <title>101 Dothideomycetes genomes: a test case for predicting lifestyles and emergence of pathogens.</title>
        <authorList>
            <person name="Haridas S."/>
            <person name="Albert R."/>
            <person name="Binder M."/>
            <person name="Bloem J."/>
            <person name="Labutti K."/>
            <person name="Salamov A."/>
            <person name="Andreopoulos B."/>
            <person name="Baker S."/>
            <person name="Barry K."/>
            <person name="Bills G."/>
            <person name="Bluhm B."/>
            <person name="Cannon C."/>
            <person name="Castanera R."/>
            <person name="Culley D."/>
            <person name="Daum C."/>
            <person name="Ezra D."/>
            <person name="Gonzalez J."/>
            <person name="Henrissat B."/>
            <person name="Kuo A."/>
            <person name="Liang C."/>
            <person name="Lipzen A."/>
            <person name="Lutzoni F."/>
            <person name="Magnuson J."/>
            <person name="Mondo S."/>
            <person name="Nolan M."/>
            <person name="Ohm R."/>
            <person name="Pangilinan J."/>
            <person name="Park H.-J."/>
            <person name="Ramirez L."/>
            <person name="Alfaro M."/>
            <person name="Sun H."/>
            <person name="Tritt A."/>
            <person name="Yoshinaga Y."/>
            <person name="Zwiers L.-H."/>
            <person name="Turgeon B."/>
            <person name="Goodwin S."/>
            <person name="Spatafora J."/>
            <person name="Crous P."/>
            <person name="Grigoriev I."/>
        </authorList>
    </citation>
    <scope>NUCLEOTIDE SEQUENCE</scope>
    <source>
        <strain evidence="3">CBS 113979</strain>
    </source>
</reference>
<keyword evidence="2" id="KW-0732">Signal</keyword>
<evidence type="ECO:0000313" key="4">
    <source>
        <dbReference type="Proteomes" id="UP000800041"/>
    </source>
</evidence>
<evidence type="ECO:0000256" key="2">
    <source>
        <dbReference type="SAM" id="SignalP"/>
    </source>
</evidence>
<proteinExistence type="predicted"/>
<evidence type="ECO:0000256" key="1">
    <source>
        <dbReference type="SAM" id="MobiDB-lite"/>
    </source>
</evidence>